<gene>
    <name evidence="2" type="ORF">HW115_12700</name>
</gene>
<feature type="transmembrane region" description="Helical" evidence="1">
    <location>
        <begin position="57"/>
        <end position="76"/>
    </location>
</feature>
<evidence type="ECO:0000256" key="1">
    <source>
        <dbReference type="SAM" id="Phobius"/>
    </source>
</evidence>
<protein>
    <submittedName>
        <fullName evidence="2">Uncharacterized protein</fullName>
    </submittedName>
</protein>
<evidence type="ECO:0000313" key="2">
    <source>
        <dbReference type="EMBL" id="NWK56474.1"/>
    </source>
</evidence>
<keyword evidence="1" id="KW-0812">Transmembrane</keyword>
<feature type="transmembrane region" description="Helical" evidence="1">
    <location>
        <begin position="29"/>
        <end position="51"/>
    </location>
</feature>
<keyword evidence="1" id="KW-0472">Membrane</keyword>
<name>A0A851GQM5_9BACT</name>
<sequence>MSEPALPLSLAVAKDVTEEEYRRAKSQNYLLWGITFFLCTAPALGILLLVGPYLVDTILLGIAAGVVGHLILRQYFKDAAKMSTMRMQRYPELREWKARHLPSP</sequence>
<comment type="caution">
    <text evidence="2">The sequence shown here is derived from an EMBL/GenBank/DDBJ whole genome shotgun (WGS) entry which is preliminary data.</text>
</comment>
<dbReference type="Proteomes" id="UP000557872">
    <property type="component" value="Unassembled WGS sequence"/>
</dbReference>
<proteinExistence type="predicted"/>
<dbReference type="AlphaFoldDB" id="A0A851GQM5"/>
<dbReference type="EMBL" id="JACBAZ010000004">
    <property type="protein sequence ID" value="NWK56474.1"/>
    <property type="molecule type" value="Genomic_DNA"/>
</dbReference>
<evidence type="ECO:0000313" key="3">
    <source>
        <dbReference type="Proteomes" id="UP000557872"/>
    </source>
</evidence>
<accession>A0A851GQM5</accession>
<dbReference type="RefSeq" id="WP_178933247.1">
    <property type="nucleotide sequence ID" value="NZ_JACBAZ010000004.1"/>
</dbReference>
<reference evidence="2 3" key="1">
    <citation type="submission" date="2020-07" db="EMBL/GenBank/DDBJ databases">
        <title>Roseicoccus Jingziensis gen. nov., sp. nov., isolated from coastal seawater.</title>
        <authorList>
            <person name="Feng X."/>
        </authorList>
    </citation>
    <scope>NUCLEOTIDE SEQUENCE [LARGE SCALE GENOMIC DNA]</scope>
    <source>
        <strain evidence="2 3">N1E253</strain>
    </source>
</reference>
<keyword evidence="3" id="KW-1185">Reference proteome</keyword>
<organism evidence="2 3">
    <name type="scientific">Oceaniferula marina</name>
    <dbReference type="NCBI Taxonomy" id="2748318"/>
    <lineage>
        <taxon>Bacteria</taxon>
        <taxon>Pseudomonadati</taxon>
        <taxon>Verrucomicrobiota</taxon>
        <taxon>Verrucomicrobiia</taxon>
        <taxon>Verrucomicrobiales</taxon>
        <taxon>Verrucomicrobiaceae</taxon>
        <taxon>Oceaniferula</taxon>
    </lineage>
</organism>
<keyword evidence="1" id="KW-1133">Transmembrane helix</keyword>